<dbReference type="STRING" id="4829.A0A168MUZ3"/>
<dbReference type="GO" id="GO:0005778">
    <property type="term" value="C:peroxisomal membrane"/>
    <property type="evidence" value="ECO:0007669"/>
    <property type="project" value="TreeGrafter"/>
</dbReference>
<evidence type="ECO:0000256" key="5">
    <source>
        <dbReference type="ARBA" id="ARBA00022737"/>
    </source>
</evidence>
<evidence type="ECO:0000256" key="4">
    <source>
        <dbReference type="ARBA" id="ARBA00022490"/>
    </source>
</evidence>
<proteinExistence type="inferred from homology"/>
<organism evidence="8">
    <name type="scientific">Absidia glauca</name>
    <name type="common">Pin mould</name>
    <dbReference type="NCBI Taxonomy" id="4829"/>
    <lineage>
        <taxon>Eukaryota</taxon>
        <taxon>Fungi</taxon>
        <taxon>Fungi incertae sedis</taxon>
        <taxon>Mucoromycota</taxon>
        <taxon>Mucoromycotina</taxon>
        <taxon>Mucoromycetes</taxon>
        <taxon>Mucorales</taxon>
        <taxon>Cunninghamellaceae</taxon>
        <taxon>Absidia</taxon>
    </lineage>
</organism>
<evidence type="ECO:0000256" key="1">
    <source>
        <dbReference type="ARBA" id="ARBA00004275"/>
    </source>
</evidence>
<dbReference type="SUPFAM" id="SSF48452">
    <property type="entry name" value="TPR-like"/>
    <property type="match status" value="1"/>
</dbReference>
<dbReference type="GO" id="GO:0005829">
    <property type="term" value="C:cytosol"/>
    <property type="evidence" value="ECO:0007669"/>
    <property type="project" value="TreeGrafter"/>
</dbReference>
<evidence type="ECO:0000256" key="3">
    <source>
        <dbReference type="ARBA" id="ARBA00005348"/>
    </source>
</evidence>
<reference evidence="8" key="1">
    <citation type="submission" date="2016-04" db="EMBL/GenBank/DDBJ databases">
        <authorList>
            <person name="Evans L.H."/>
            <person name="Alamgir A."/>
            <person name="Owens N."/>
            <person name="Weber N.D."/>
            <person name="Virtaneva K."/>
            <person name="Barbian K."/>
            <person name="Babar A."/>
            <person name="Rosenke K."/>
        </authorList>
    </citation>
    <scope>NUCLEOTIDE SEQUENCE [LARGE SCALE GENOMIC DNA]</scope>
    <source>
        <strain evidence="8">CBS 101.48</strain>
    </source>
</reference>
<comment type="similarity">
    <text evidence="3">Belongs to the peroxisomal targeting signal receptor family.</text>
</comment>
<keyword evidence="9" id="KW-1185">Reference proteome</keyword>
<name>A0A168MUZ3_ABSGL</name>
<dbReference type="PANTHER" id="PTHR10130">
    <property type="entry name" value="PEROXISOMAL TARGETING SIGNAL 1 RECEPTOR PEX5"/>
    <property type="match status" value="1"/>
</dbReference>
<dbReference type="Gene3D" id="1.25.40.10">
    <property type="entry name" value="Tetratricopeptide repeat domain"/>
    <property type="match status" value="1"/>
</dbReference>
<evidence type="ECO:0000313" key="9">
    <source>
        <dbReference type="Proteomes" id="UP000078561"/>
    </source>
</evidence>
<evidence type="ECO:0000256" key="6">
    <source>
        <dbReference type="ARBA" id="ARBA00022803"/>
    </source>
</evidence>
<protein>
    <recommendedName>
        <fullName evidence="10">Peroxin-5</fullName>
    </recommendedName>
</protein>
<dbReference type="OrthoDB" id="10006023at2759"/>
<sequence>MPLIENTQCHTNQFKALVNHLHTRDTLHKDTWAQPPHEKNKKMAFRSKHGVDTDLHQSLPISLSLEEFASYGHSNYYTPPNLIQNPQLPGQPSTSNLSASWSSSSIGYEGHHGWLSDFCSFSSSSSSTAAATASLSSYHHSKPTVFAGQHTFIRYPPHRHLSSPTFIPINSTHRPLNDTSKSWDTAFDWYESHNNIESSRRTTSLPPHHDSTMRQTIDTFSTDKVAQKGNRIDNDERNTDDRTAVHWTTLGMELQERDDDVGAIEAFHHALDLNASSLDAWLGLALSYANEHHRGKVYDCLESWLDHNKKYTTNDTPTMKDRHTTLVDRYLVAARCAPGGDMDADIQIILGLLFYLADDRLKAKDCFRAALACRPDDHRLWNQLGSVMDDDEMYWTALDLNPQYIRARYNLAILYMKRGRYDHAAHHLVKALHQQVSLSNHPGSPMWSSLRLVMYMLNLDHLADACNRYDLGPFDSFLNSDSSS</sequence>
<evidence type="ECO:0008006" key="10">
    <source>
        <dbReference type="Google" id="ProtNLM"/>
    </source>
</evidence>
<dbReference type="InterPro" id="IPR011990">
    <property type="entry name" value="TPR-like_helical_dom_sf"/>
</dbReference>
<gene>
    <name evidence="8" type="primary">ABSGL_04860.1 scaffold 6035</name>
</gene>
<dbReference type="PANTHER" id="PTHR10130:SF0">
    <property type="entry name" value="GH08708P"/>
    <property type="match status" value="1"/>
</dbReference>
<dbReference type="InterPro" id="IPR024111">
    <property type="entry name" value="PEX5/PEX5L"/>
</dbReference>
<dbReference type="AlphaFoldDB" id="A0A168MUZ3"/>
<keyword evidence="4" id="KW-0963">Cytoplasm</keyword>
<evidence type="ECO:0000256" key="2">
    <source>
        <dbReference type="ARBA" id="ARBA00004496"/>
    </source>
</evidence>
<dbReference type="SMART" id="SM00028">
    <property type="entry name" value="TPR"/>
    <property type="match status" value="4"/>
</dbReference>
<accession>A0A168MUZ3</accession>
<keyword evidence="5" id="KW-0677">Repeat</keyword>
<evidence type="ECO:0000313" key="8">
    <source>
        <dbReference type="EMBL" id="SAL99259.1"/>
    </source>
</evidence>
<comment type="subcellular location">
    <subcellularLocation>
        <location evidence="2">Cytoplasm</location>
    </subcellularLocation>
    <subcellularLocation>
        <location evidence="1">Peroxisome</location>
    </subcellularLocation>
</comment>
<dbReference type="InParanoid" id="A0A168MUZ3"/>
<keyword evidence="7" id="KW-0576">Peroxisome</keyword>
<keyword evidence="6" id="KW-0802">TPR repeat</keyword>
<dbReference type="GO" id="GO:0005052">
    <property type="term" value="F:peroxisome matrix targeting signal-1 binding"/>
    <property type="evidence" value="ECO:0007669"/>
    <property type="project" value="TreeGrafter"/>
</dbReference>
<dbReference type="GO" id="GO:0016560">
    <property type="term" value="P:protein import into peroxisome matrix, docking"/>
    <property type="evidence" value="ECO:0007669"/>
    <property type="project" value="TreeGrafter"/>
</dbReference>
<dbReference type="EMBL" id="LT552594">
    <property type="protein sequence ID" value="SAL99259.1"/>
    <property type="molecule type" value="Genomic_DNA"/>
</dbReference>
<dbReference type="InterPro" id="IPR019734">
    <property type="entry name" value="TPR_rpt"/>
</dbReference>
<dbReference type="Proteomes" id="UP000078561">
    <property type="component" value="Unassembled WGS sequence"/>
</dbReference>
<evidence type="ECO:0000256" key="7">
    <source>
        <dbReference type="ARBA" id="ARBA00023140"/>
    </source>
</evidence>